<dbReference type="InterPro" id="IPR011598">
    <property type="entry name" value="bHLH_dom"/>
</dbReference>
<evidence type="ECO:0000256" key="2">
    <source>
        <dbReference type="ARBA" id="ARBA00023015"/>
    </source>
</evidence>
<dbReference type="SMART" id="SM00353">
    <property type="entry name" value="HLH"/>
    <property type="match status" value="1"/>
</dbReference>
<dbReference type="AlphaFoldDB" id="A0A7J0F7A6"/>
<name>A0A7J0F7A6_9ERIC</name>
<dbReference type="PROSITE" id="PS50888">
    <property type="entry name" value="BHLH"/>
    <property type="match status" value="1"/>
</dbReference>
<evidence type="ECO:0000256" key="5">
    <source>
        <dbReference type="ARBA" id="ARBA00023242"/>
    </source>
</evidence>
<evidence type="ECO:0000259" key="7">
    <source>
        <dbReference type="PROSITE" id="PS50888"/>
    </source>
</evidence>
<protein>
    <submittedName>
        <fullName evidence="8">Basic helix-loop-helix (BHLH) DNA-binding superfamily protein</fullName>
    </submittedName>
</protein>
<dbReference type="OrthoDB" id="690068at2759"/>
<dbReference type="GO" id="GO:0003677">
    <property type="term" value="F:DNA binding"/>
    <property type="evidence" value="ECO:0007669"/>
    <property type="project" value="UniProtKB-KW"/>
</dbReference>
<keyword evidence="5" id="KW-0539">Nucleus</keyword>
<dbReference type="PANTHER" id="PTHR45855:SF73">
    <property type="entry name" value="TRANSCRIPTION FACTOR SPATULA"/>
    <property type="match status" value="1"/>
</dbReference>
<dbReference type="FunFam" id="4.10.280.10:FF:000004">
    <property type="entry name" value="Basic helix-loop-helix transcription factor"/>
    <property type="match status" value="1"/>
</dbReference>
<keyword evidence="2" id="KW-0805">Transcription regulation</keyword>
<sequence>MADMYKTAYASSPSPLETDDLSLFLHQFLLRSPSSPSNSDSHMAHMCPTSRTLPQTPHRPIQSSLLSGFEISAAESSSAAIFGGYFQANASSSAGTIDNDPDEYDCESEEGFEALVEEGPLKPVPPKNSSKRGRAAEVHNLSEKRRRSRINEKMKALQNLIPNSNKTDKASMLDEAIEYLKQLQLQVQMLTMRHGLGLYPMCLPGTLQPAQLSHMKMDFYEGNEPLNMDVTGVFPANKGTSTNSLFNIPNQSTNPVQLPAIDFSSIINSETSFGIESSMQGHLRPYPLLMSSKVKEIFSEDMLHHQQLNVDDHSRTNSLVEMAAKSMVSISTFDAQASDAKLNAMEACIPGTERLESVLLSNLECDAILTSNLRRTAAKGDIKT</sequence>
<gene>
    <name evidence="8" type="ORF">Acr_09g0002430</name>
</gene>
<dbReference type="CDD" id="cd11445">
    <property type="entry name" value="bHLH_AtPIF_like"/>
    <property type="match status" value="1"/>
</dbReference>
<dbReference type="InterPro" id="IPR047265">
    <property type="entry name" value="PIF1-like_bHLH"/>
</dbReference>
<evidence type="ECO:0000313" key="9">
    <source>
        <dbReference type="Proteomes" id="UP000585474"/>
    </source>
</evidence>
<reference evidence="8 9" key="1">
    <citation type="submission" date="2019-07" db="EMBL/GenBank/DDBJ databases">
        <title>De Novo Assembly of kiwifruit Actinidia rufa.</title>
        <authorList>
            <person name="Sugita-Konishi S."/>
            <person name="Sato K."/>
            <person name="Mori E."/>
            <person name="Abe Y."/>
            <person name="Kisaki G."/>
            <person name="Hamano K."/>
            <person name="Suezawa K."/>
            <person name="Otani M."/>
            <person name="Fukuda T."/>
            <person name="Manabe T."/>
            <person name="Gomi K."/>
            <person name="Tabuchi M."/>
            <person name="Akimitsu K."/>
            <person name="Kataoka I."/>
        </authorList>
    </citation>
    <scope>NUCLEOTIDE SEQUENCE [LARGE SCALE GENOMIC DNA]</scope>
    <source>
        <strain evidence="9">cv. Fuchu</strain>
    </source>
</reference>
<feature type="region of interest" description="Disordered" evidence="6">
    <location>
        <begin position="34"/>
        <end position="57"/>
    </location>
</feature>
<comment type="subcellular location">
    <subcellularLocation>
        <location evidence="1">Nucleus</location>
    </subcellularLocation>
</comment>
<evidence type="ECO:0000256" key="6">
    <source>
        <dbReference type="SAM" id="MobiDB-lite"/>
    </source>
</evidence>
<dbReference type="PANTHER" id="PTHR45855">
    <property type="entry name" value="TRANSCRIPTION FACTOR PIF1-RELATED"/>
    <property type="match status" value="1"/>
</dbReference>
<dbReference type="InterPro" id="IPR031066">
    <property type="entry name" value="bHLH_ALC-like_plant"/>
</dbReference>
<proteinExistence type="predicted"/>
<accession>A0A7J0F7A6</accession>
<keyword evidence="9" id="KW-1185">Reference proteome</keyword>
<keyword evidence="3 8" id="KW-0238">DNA-binding</keyword>
<evidence type="ECO:0000256" key="1">
    <source>
        <dbReference type="ARBA" id="ARBA00004123"/>
    </source>
</evidence>
<evidence type="ECO:0000256" key="3">
    <source>
        <dbReference type="ARBA" id="ARBA00023125"/>
    </source>
</evidence>
<dbReference type="SUPFAM" id="SSF47459">
    <property type="entry name" value="HLH, helix-loop-helix DNA-binding domain"/>
    <property type="match status" value="1"/>
</dbReference>
<feature type="region of interest" description="Disordered" evidence="6">
    <location>
        <begin position="119"/>
        <end position="146"/>
    </location>
</feature>
<dbReference type="EMBL" id="BJWL01000009">
    <property type="protein sequence ID" value="GFY93797.1"/>
    <property type="molecule type" value="Genomic_DNA"/>
</dbReference>
<evidence type="ECO:0000256" key="4">
    <source>
        <dbReference type="ARBA" id="ARBA00023163"/>
    </source>
</evidence>
<evidence type="ECO:0000313" key="8">
    <source>
        <dbReference type="EMBL" id="GFY93797.1"/>
    </source>
</evidence>
<dbReference type="GO" id="GO:0005634">
    <property type="term" value="C:nucleus"/>
    <property type="evidence" value="ECO:0007669"/>
    <property type="project" value="UniProtKB-SubCell"/>
</dbReference>
<dbReference type="InterPro" id="IPR036638">
    <property type="entry name" value="HLH_DNA-bd_sf"/>
</dbReference>
<organism evidence="8 9">
    <name type="scientific">Actinidia rufa</name>
    <dbReference type="NCBI Taxonomy" id="165716"/>
    <lineage>
        <taxon>Eukaryota</taxon>
        <taxon>Viridiplantae</taxon>
        <taxon>Streptophyta</taxon>
        <taxon>Embryophyta</taxon>
        <taxon>Tracheophyta</taxon>
        <taxon>Spermatophyta</taxon>
        <taxon>Magnoliopsida</taxon>
        <taxon>eudicotyledons</taxon>
        <taxon>Gunneridae</taxon>
        <taxon>Pentapetalae</taxon>
        <taxon>asterids</taxon>
        <taxon>Ericales</taxon>
        <taxon>Actinidiaceae</taxon>
        <taxon>Actinidia</taxon>
    </lineage>
</organism>
<dbReference type="Pfam" id="PF00010">
    <property type="entry name" value="HLH"/>
    <property type="match status" value="1"/>
</dbReference>
<keyword evidence="4" id="KW-0804">Transcription</keyword>
<dbReference type="Proteomes" id="UP000585474">
    <property type="component" value="Unassembled WGS sequence"/>
</dbReference>
<comment type="caution">
    <text evidence="8">The sequence shown here is derived from an EMBL/GenBank/DDBJ whole genome shotgun (WGS) entry which is preliminary data.</text>
</comment>
<feature type="compositionally biased region" description="Basic and acidic residues" evidence="6">
    <location>
        <begin position="134"/>
        <end position="146"/>
    </location>
</feature>
<feature type="domain" description="BHLH" evidence="7">
    <location>
        <begin position="134"/>
        <end position="183"/>
    </location>
</feature>
<dbReference type="GO" id="GO:0046983">
    <property type="term" value="F:protein dimerization activity"/>
    <property type="evidence" value="ECO:0007669"/>
    <property type="project" value="InterPro"/>
</dbReference>
<dbReference type="Gene3D" id="4.10.280.10">
    <property type="entry name" value="Helix-loop-helix DNA-binding domain"/>
    <property type="match status" value="1"/>
</dbReference>